<dbReference type="VEuPathDB" id="FungiDB:F503_00911"/>
<evidence type="ECO:0000259" key="2">
    <source>
        <dbReference type="Pfam" id="PF24803"/>
    </source>
</evidence>
<evidence type="ECO:0000313" key="4">
    <source>
        <dbReference type="Proteomes" id="UP000016923"/>
    </source>
</evidence>
<dbReference type="InterPro" id="IPR056121">
    <property type="entry name" value="DUF7704"/>
</dbReference>
<protein>
    <recommendedName>
        <fullName evidence="2">DUF7704 domain-containing protein</fullName>
    </recommendedName>
</protein>
<dbReference type="HOGENOM" id="CLU_112091_2_1_1"/>
<accession>S3CNK8</accession>
<dbReference type="EMBL" id="KE148149">
    <property type="protein sequence ID" value="EPE08128.1"/>
    <property type="molecule type" value="Genomic_DNA"/>
</dbReference>
<dbReference type="eggNOG" id="ENOG502SSNA">
    <property type="taxonomic scope" value="Eukaryota"/>
</dbReference>
<reference evidence="3 4" key="1">
    <citation type="journal article" date="2013" name="BMC Genomics">
        <title>The genome and transcriptome of the pine saprophyte Ophiostoma piceae, and a comparison with the bark beetle-associated pine pathogen Grosmannia clavigera.</title>
        <authorList>
            <person name="Haridas S."/>
            <person name="Wang Y."/>
            <person name="Lim L."/>
            <person name="Massoumi Alamouti S."/>
            <person name="Jackman S."/>
            <person name="Docking R."/>
            <person name="Robertson G."/>
            <person name="Birol I."/>
            <person name="Bohlmann J."/>
            <person name="Breuil C."/>
        </authorList>
    </citation>
    <scope>NUCLEOTIDE SEQUENCE [LARGE SCALE GENOMIC DNA]</scope>
    <source>
        <strain evidence="3 4">UAMH 11346</strain>
    </source>
</reference>
<keyword evidence="4" id="KW-1185">Reference proteome</keyword>
<dbReference type="OMA" id="GHCYAAW"/>
<gene>
    <name evidence="3" type="ORF">F503_00911</name>
</gene>
<dbReference type="AlphaFoldDB" id="S3CNK8"/>
<keyword evidence="1" id="KW-1133">Transmembrane helix</keyword>
<name>S3CNK8_OPHP1</name>
<feature type="transmembrane region" description="Helical" evidence="1">
    <location>
        <begin position="52"/>
        <end position="71"/>
    </location>
</feature>
<dbReference type="OrthoDB" id="3587182at2759"/>
<dbReference type="Proteomes" id="UP000016923">
    <property type="component" value="Unassembled WGS sequence"/>
</dbReference>
<sequence>MSFPLAYRLILTTFEPLFALAGALLVFRDPAAYLGTMTQERITSVDASTRFIYTQLGGGWLYFAFVEAVVLRMYPNDRRLWQLLCVGMLLSDTAYAQGCAQAFGGWAAWADVTQWTRDDWTVFWTTAPMLLARVCFVLGVGLNGTASKAKSVKAARKRA</sequence>
<dbReference type="PANTHER" id="PTHR37019">
    <property type="entry name" value="CHROMOSOME 1, WHOLE GENOME SHOTGUN SEQUENCE"/>
    <property type="match status" value="1"/>
</dbReference>
<feature type="transmembrane region" description="Helical" evidence="1">
    <location>
        <begin position="83"/>
        <end position="109"/>
    </location>
</feature>
<evidence type="ECO:0000313" key="3">
    <source>
        <dbReference type="EMBL" id="EPE08128.1"/>
    </source>
</evidence>
<dbReference type="Pfam" id="PF24803">
    <property type="entry name" value="DUF7704"/>
    <property type="match status" value="1"/>
</dbReference>
<evidence type="ECO:0000256" key="1">
    <source>
        <dbReference type="SAM" id="Phobius"/>
    </source>
</evidence>
<keyword evidence="1" id="KW-0812">Transmembrane</keyword>
<feature type="domain" description="DUF7704" evidence="2">
    <location>
        <begin position="3"/>
        <end position="141"/>
    </location>
</feature>
<dbReference type="PANTHER" id="PTHR37019:SF1">
    <property type="entry name" value="EXPERA DOMAIN-CONTAINING PROTEIN"/>
    <property type="match status" value="1"/>
</dbReference>
<keyword evidence="1" id="KW-0472">Membrane</keyword>
<proteinExistence type="predicted"/>
<feature type="transmembrane region" description="Helical" evidence="1">
    <location>
        <begin position="121"/>
        <end position="142"/>
    </location>
</feature>
<organism evidence="3 4">
    <name type="scientific">Ophiostoma piceae (strain UAMH 11346)</name>
    <name type="common">Sap stain fungus</name>
    <dbReference type="NCBI Taxonomy" id="1262450"/>
    <lineage>
        <taxon>Eukaryota</taxon>
        <taxon>Fungi</taxon>
        <taxon>Dikarya</taxon>
        <taxon>Ascomycota</taxon>
        <taxon>Pezizomycotina</taxon>
        <taxon>Sordariomycetes</taxon>
        <taxon>Sordariomycetidae</taxon>
        <taxon>Ophiostomatales</taxon>
        <taxon>Ophiostomataceae</taxon>
        <taxon>Ophiostoma</taxon>
    </lineage>
</organism>